<evidence type="ECO:0000256" key="1">
    <source>
        <dbReference type="SAM" id="SignalP"/>
    </source>
</evidence>
<accession>A0A2T1M093</accession>
<dbReference type="AlphaFoldDB" id="A0A2T1M093"/>
<dbReference type="EMBL" id="PXOH01000005">
    <property type="protein sequence ID" value="PSF38067.1"/>
    <property type="molecule type" value="Genomic_DNA"/>
</dbReference>
<dbReference type="OrthoDB" id="486126at2"/>
<dbReference type="Proteomes" id="UP000239001">
    <property type="component" value="Unassembled WGS sequence"/>
</dbReference>
<organism evidence="2 3">
    <name type="scientific">Aphanothece hegewaldii CCALA 016</name>
    <dbReference type="NCBI Taxonomy" id="2107694"/>
    <lineage>
        <taxon>Bacteria</taxon>
        <taxon>Bacillati</taxon>
        <taxon>Cyanobacteriota</taxon>
        <taxon>Cyanophyceae</taxon>
        <taxon>Oscillatoriophycideae</taxon>
        <taxon>Chroococcales</taxon>
        <taxon>Aphanothecaceae</taxon>
        <taxon>Aphanothece</taxon>
    </lineage>
</organism>
<evidence type="ECO:0000313" key="2">
    <source>
        <dbReference type="EMBL" id="PSF38067.1"/>
    </source>
</evidence>
<dbReference type="RefSeq" id="WP_106456034.1">
    <property type="nucleotide sequence ID" value="NZ_PXOH01000005.1"/>
</dbReference>
<comment type="caution">
    <text evidence="2">The sequence shown here is derived from an EMBL/GenBank/DDBJ whole genome shotgun (WGS) entry which is preliminary data.</text>
</comment>
<reference evidence="2 3" key="1">
    <citation type="submission" date="2018-03" db="EMBL/GenBank/DDBJ databases">
        <title>The ancient ancestry and fast evolution of plastids.</title>
        <authorList>
            <person name="Moore K.R."/>
            <person name="Magnabosco C."/>
            <person name="Momper L."/>
            <person name="Gold D.A."/>
            <person name="Bosak T."/>
            <person name="Fournier G.P."/>
        </authorList>
    </citation>
    <scope>NUCLEOTIDE SEQUENCE [LARGE SCALE GENOMIC DNA]</scope>
    <source>
        <strain evidence="2 3">CCALA 016</strain>
    </source>
</reference>
<protein>
    <submittedName>
        <fullName evidence="2">Uncharacterized protein</fullName>
    </submittedName>
</protein>
<feature type="chain" id="PRO_5015653369" evidence="1">
    <location>
        <begin position="25"/>
        <end position="150"/>
    </location>
</feature>
<keyword evidence="1" id="KW-0732">Signal</keyword>
<reference evidence="2 3" key="2">
    <citation type="submission" date="2018-03" db="EMBL/GenBank/DDBJ databases">
        <authorList>
            <person name="Keele B.F."/>
        </authorList>
    </citation>
    <scope>NUCLEOTIDE SEQUENCE [LARGE SCALE GENOMIC DNA]</scope>
    <source>
        <strain evidence="2 3">CCALA 016</strain>
    </source>
</reference>
<proteinExistence type="predicted"/>
<evidence type="ECO:0000313" key="3">
    <source>
        <dbReference type="Proteomes" id="UP000239001"/>
    </source>
</evidence>
<sequence length="150" mass="17066">MIYMKASIILGTLLLSLTSPSTDADFSRLQTALEQYGFKVKLETPPVREAYGLFQSKTKTIWINPIVFDLGIARPTLVHEAVHAAQFCYGKTEVQALGLEIEPPPMTRLYFMRYHSYTRQIEAEAYTIQVQPDSVDLVISLLNKHCQKKK</sequence>
<keyword evidence="3" id="KW-1185">Reference proteome</keyword>
<gene>
    <name evidence="2" type="ORF">C7H19_06235</name>
</gene>
<feature type="signal peptide" evidence="1">
    <location>
        <begin position="1"/>
        <end position="24"/>
    </location>
</feature>
<name>A0A2T1M093_9CHRO</name>